<gene>
    <name evidence="2" type="ORF">GPA27_08405</name>
</gene>
<keyword evidence="2" id="KW-0378">Hydrolase</keyword>
<dbReference type="SUPFAM" id="SSF101738">
    <property type="entry name" value="SspB-like"/>
    <property type="match status" value="1"/>
</dbReference>
<dbReference type="GO" id="GO:0008233">
    <property type="term" value="F:peptidase activity"/>
    <property type="evidence" value="ECO:0007669"/>
    <property type="project" value="UniProtKB-KW"/>
</dbReference>
<dbReference type="EMBL" id="WTVS01000014">
    <property type="protein sequence ID" value="NMF97409.1"/>
    <property type="molecule type" value="Genomic_DNA"/>
</dbReference>
<keyword evidence="3" id="KW-1185">Reference proteome</keyword>
<dbReference type="Gene3D" id="2.30.30.220">
    <property type="entry name" value="SspB-like"/>
    <property type="match status" value="1"/>
</dbReference>
<dbReference type="Proteomes" id="UP000634522">
    <property type="component" value="Unassembled WGS sequence"/>
</dbReference>
<dbReference type="RefSeq" id="WP_169139465.1">
    <property type="nucleotide sequence ID" value="NZ_WTVS01000014.1"/>
</dbReference>
<reference evidence="2 3" key="1">
    <citation type="submission" date="2019-12" db="EMBL/GenBank/DDBJ databases">
        <title>Comparative genomics gives insights into the taxonomy of the Azoarcus-Aromatoleum group and reveals separate origins of nif in the plant-associated Azoarcus and non-plant-associated Aromatoleum sub-groups.</title>
        <authorList>
            <person name="Lafos M."/>
            <person name="Maluk M."/>
            <person name="Batista M."/>
            <person name="Junghare M."/>
            <person name="Carmona M."/>
            <person name="Faoro H."/>
            <person name="Cruz L.M."/>
            <person name="Battistoni F."/>
            <person name="De Souza E."/>
            <person name="Pedrosa F."/>
            <person name="Chen W.-M."/>
            <person name="Poole P.S."/>
            <person name="Dixon R.A."/>
            <person name="James E.K."/>
        </authorList>
    </citation>
    <scope>NUCLEOTIDE SEQUENCE [LARGE SCALE GENOMIC DNA]</scope>
    <source>
        <strain evidence="2 3">T</strain>
    </source>
</reference>
<keyword evidence="2" id="KW-0645">Protease</keyword>
<dbReference type="PANTHER" id="PTHR37486:SF1">
    <property type="entry name" value="STRINGENT STARVATION PROTEIN B"/>
    <property type="match status" value="1"/>
</dbReference>
<dbReference type="InterPro" id="IPR007481">
    <property type="entry name" value="SspB"/>
</dbReference>
<evidence type="ECO:0000313" key="3">
    <source>
        <dbReference type="Proteomes" id="UP000634522"/>
    </source>
</evidence>
<name>A0ABX1NDS7_9RHOO</name>
<dbReference type="InterPro" id="IPR036760">
    <property type="entry name" value="SspB-like_sf"/>
</dbReference>
<sequence>MSKVSTKPYLVRAIYDWCLDQGFTPYVAVAVDERTVIPPGYARDGQIVLNLAPDATNHLVMGNDLITFQARFGGVAHALSLPVSNVLAIYARENGHGMAFEPELAGGEAQPEEDVSVDAGPGSGVGDGEGPDTPTGGGRSAARNHLKVIK</sequence>
<dbReference type="NCBIfam" id="NF008769">
    <property type="entry name" value="PRK11798.2-5"/>
    <property type="match status" value="1"/>
</dbReference>
<evidence type="ECO:0000313" key="2">
    <source>
        <dbReference type="EMBL" id="NMF97409.1"/>
    </source>
</evidence>
<dbReference type="Pfam" id="PF04386">
    <property type="entry name" value="SspB"/>
    <property type="match status" value="1"/>
</dbReference>
<protein>
    <submittedName>
        <fullName evidence="2">ClpXP protease specificity-enhancing factor</fullName>
    </submittedName>
</protein>
<dbReference type="PIRSF" id="PIRSF005276">
    <property type="entry name" value="SspB"/>
    <property type="match status" value="1"/>
</dbReference>
<accession>A0ABX1NDS7</accession>
<dbReference type="GO" id="GO:0006508">
    <property type="term" value="P:proteolysis"/>
    <property type="evidence" value="ECO:0007669"/>
    <property type="project" value="UniProtKB-KW"/>
</dbReference>
<dbReference type="PANTHER" id="PTHR37486">
    <property type="entry name" value="STRINGENT STARVATION PROTEIN B"/>
    <property type="match status" value="1"/>
</dbReference>
<feature type="region of interest" description="Disordered" evidence="1">
    <location>
        <begin position="101"/>
        <end position="150"/>
    </location>
</feature>
<comment type="caution">
    <text evidence="2">The sequence shown here is derived from an EMBL/GenBank/DDBJ whole genome shotgun (WGS) entry which is preliminary data.</text>
</comment>
<evidence type="ECO:0000256" key="1">
    <source>
        <dbReference type="SAM" id="MobiDB-lite"/>
    </source>
</evidence>
<proteinExistence type="predicted"/>
<organism evidence="2 3">
    <name type="scientific">Aromatoleum toluolicum</name>
    <dbReference type="NCBI Taxonomy" id="90060"/>
    <lineage>
        <taxon>Bacteria</taxon>
        <taxon>Pseudomonadati</taxon>
        <taxon>Pseudomonadota</taxon>
        <taxon>Betaproteobacteria</taxon>
        <taxon>Rhodocyclales</taxon>
        <taxon>Rhodocyclaceae</taxon>
        <taxon>Aromatoleum</taxon>
    </lineage>
</organism>